<dbReference type="PANTHER" id="PTHR21327:SF18">
    <property type="entry name" value="3,4-DIHYDROXY-2-BUTANONE 4-PHOSPHATE SYNTHASE"/>
    <property type="match status" value="1"/>
</dbReference>
<dbReference type="NCBIfam" id="NF001591">
    <property type="entry name" value="PRK00393.1"/>
    <property type="match status" value="1"/>
</dbReference>
<dbReference type="FunFam" id="3.40.50.10990:FF:000001">
    <property type="entry name" value="Riboflavin biosynthesis protein RibBA"/>
    <property type="match status" value="1"/>
</dbReference>
<comment type="pathway">
    <text evidence="4 20">Cofactor biosynthesis; riboflavin biosynthesis; 5-amino-6-(D-ribitylamino)uracil from GTP: step 1/4.</text>
</comment>
<keyword evidence="17 20" id="KW-0511">Multifunctional enzyme</keyword>
<evidence type="ECO:0000256" key="20">
    <source>
        <dbReference type="HAMAP-Rule" id="MF_01283"/>
    </source>
</evidence>
<evidence type="ECO:0000256" key="1">
    <source>
        <dbReference type="ARBA" id="ARBA00000141"/>
    </source>
</evidence>
<evidence type="ECO:0000313" key="23">
    <source>
        <dbReference type="Proteomes" id="UP000188273"/>
    </source>
</evidence>
<comment type="function">
    <text evidence="18 20">Catalyzes the conversion of GTP to 2,5-diamino-6-ribosylamino-4(3H)-pyrimidinone 5'-phosphate (DARP), formate and pyrophosphate.</text>
</comment>
<dbReference type="GO" id="GO:0005525">
    <property type="term" value="F:GTP binding"/>
    <property type="evidence" value="ECO:0007669"/>
    <property type="project" value="UniProtKB-KW"/>
</dbReference>
<comment type="function">
    <text evidence="3 20">Catalyzes the conversion of D-ribulose 5-phosphate to formate and 3,4-dihydroxy-2-butanone 4-phosphate.</text>
</comment>
<feature type="binding site" evidence="20">
    <location>
        <begin position="30"/>
        <end position="31"/>
    </location>
    <ligand>
        <name>D-ribulose 5-phosphate</name>
        <dbReference type="ChEBI" id="CHEBI:58121"/>
    </ligand>
</feature>
<evidence type="ECO:0000256" key="17">
    <source>
        <dbReference type="ARBA" id="ARBA00023268"/>
    </source>
</evidence>
<dbReference type="InterPro" id="IPR017945">
    <property type="entry name" value="DHBP_synth_RibB-like_a/b_dom"/>
</dbReference>
<feature type="binding site" evidence="20">
    <location>
        <position position="271"/>
    </location>
    <ligand>
        <name>Zn(2+)</name>
        <dbReference type="ChEBI" id="CHEBI:29105"/>
        <note>catalytic</note>
    </ligand>
</feature>
<dbReference type="GO" id="GO:0008270">
    <property type="term" value="F:zinc ion binding"/>
    <property type="evidence" value="ECO:0007669"/>
    <property type="project" value="UniProtKB-UniRule"/>
</dbReference>
<feature type="domain" description="GTP cyclohydrolase II" evidence="21">
    <location>
        <begin position="213"/>
        <end position="376"/>
    </location>
</feature>
<dbReference type="Proteomes" id="UP000188273">
    <property type="component" value="Chromosome"/>
</dbReference>
<dbReference type="GO" id="GO:0003935">
    <property type="term" value="F:GTP cyclohydrolase II activity"/>
    <property type="evidence" value="ECO:0007669"/>
    <property type="project" value="UniProtKB-UniRule"/>
</dbReference>
<comment type="catalytic activity">
    <reaction evidence="1 20">
        <text>D-ribulose 5-phosphate = (2S)-2-hydroxy-3-oxobutyl phosphate + formate + H(+)</text>
        <dbReference type="Rhea" id="RHEA:18457"/>
        <dbReference type="ChEBI" id="CHEBI:15378"/>
        <dbReference type="ChEBI" id="CHEBI:15740"/>
        <dbReference type="ChEBI" id="CHEBI:58121"/>
        <dbReference type="ChEBI" id="CHEBI:58830"/>
        <dbReference type="EC" id="4.1.99.12"/>
    </reaction>
</comment>
<dbReference type="KEGG" id="pbu:L21SP3_00537"/>
<evidence type="ECO:0000259" key="21">
    <source>
        <dbReference type="Pfam" id="PF00925"/>
    </source>
</evidence>
<evidence type="ECO:0000256" key="6">
    <source>
        <dbReference type="ARBA" id="ARBA00005520"/>
    </source>
</evidence>
<evidence type="ECO:0000256" key="8">
    <source>
        <dbReference type="ARBA" id="ARBA00022619"/>
    </source>
</evidence>
<comment type="similarity">
    <text evidence="6 20">In the N-terminal section; belongs to the DHBP synthase family.</text>
</comment>
<comment type="cofactor">
    <cofactor evidence="20">
        <name>Mg(2+)</name>
        <dbReference type="ChEBI" id="CHEBI:18420"/>
    </cofactor>
    <cofactor evidence="20">
        <name>Mn(2+)</name>
        <dbReference type="ChEBI" id="CHEBI:29035"/>
    </cofactor>
    <text evidence="20">Binds 2 divalent metal cations per subunit. Magnesium or manganese.</text>
</comment>
<comment type="similarity">
    <text evidence="7 20">In the C-terminal section; belongs to the GTP cyclohydrolase II family.</text>
</comment>
<dbReference type="EMBL" id="CP019633">
    <property type="protein sequence ID" value="AQQ08747.1"/>
    <property type="molecule type" value="Genomic_DNA"/>
</dbReference>
<comment type="caution">
    <text evidence="20">Lacks conserved residue(s) required for the propagation of feature annotation.</text>
</comment>
<feature type="site" description="Essential for DHBP synthase activity" evidence="20">
    <location>
        <position position="129"/>
    </location>
</feature>
<dbReference type="InterPro" id="IPR032677">
    <property type="entry name" value="GTP_cyclohydro_II"/>
</dbReference>
<feature type="binding site" evidence="20">
    <location>
        <position position="276"/>
    </location>
    <ligand>
        <name>GTP</name>
        <dbReference type="ChEBI" id="CHEBI:37565"/>
    </ligand>
</feature>
<feature type="binding site" evidence="20">
    <location>
        <begin position="255"/>
        <end position="259"/>
    </location>
    <ligand>
        <name>GTP</name>
        <dbReference type="ChEBI" id="CHEBI:37565"/>
    </ligand>
</feature>
<dbReference type="GO" id="GO:0009231">
    <property type="term" value="P:riboflavin biosynthetic process"/>
    <property type="evidence" value="ECO:0007669"/>
    <property type="project" value="UniProtKB-UniRule"/>
</dbReference>
<keyword evidence="11 20" id="KW-0378">Hydrolase</keyword>
<feature type="binding site" evidence="20">
    <location>
        <position position="31"/>
    </location>
    <ligand>
        <name>Mg(2+)</name>
        <dbReference type="ChEBI" id="CHEBI:18420"/>
        <label>2</label>
    </ligand>
</feature>
<dbReference type="NCBIfam" id="TIGR00505">
    <property type="entry name" value="ribA"/>
    <property type="match status" value="1"/>
</dbReference>
<keyword evidence="23" id="KW-1185">Reference proteome</keyword>
<dbReference type="InterPro" id="IPR016299">
    <property type="entry name" value="Riboflavin_synth_RibBA"/>
</dbReference>
<keyword evidence="10 20" id="KW-0547">Nucleotide-binding</keyword>
<feature type="binding site" evidence="20">
    <location>
        <position position="355"/>
    </location>
    <ligand>
        <name>GTP</name>
        <dbReference type="ChEBI" id="CHEBI:37565"/>
    </ligand>
</feature>
<keyword evidence="12 20" id="KW-0862">Zinc</keyword>
<dbReference type="STRING" id="1940790.L21SP3_00537"/>
<dbReference type="CDD" id="cd00641">
    <property type="entry name" value="GTP_cyclohydro2"/>
    <property type="match status" value="1"/>
</dbReference>
<evidence type="ECO:0000256" key="18">
    <source>
        <dbReference type="ARBA" id="ARBA00043932"/>
    </source>
</evidence>
<dbReference type="GO" id="GO:0008686">
    <property type="term" value="F:3,4-dihydroxy-2-butanone-4-phosphate synthase activity"/>
    <property type="evidence" value="ECO:0007669"/>
    <property type="project" value="UniProtKB-UniRule"/>
</dbReference>
<feature type="binding site" evidence="20">
    <location>
        <position position="167"/>
    </location>
    <ligand>
        <name>D-ribulose 5-phosphate</name>
        <dbReference type="ChEBI" id="CHEBI:58121"/>
    </ligand>
</feature>
<comment type="catalytic activity">
    <reaction evidence="19 20">
        <text>GTP + 4 H2O = 2,5-diamino-6-hydroxy-4-(5-phosphoribosylamino)-pyrimidine + formate + 2 phosphate + 3 H(+)</text>
        <dbReference type="Rhea" id="RHEA:23704"/>
        <dbReference type="ChEBI" id="CHEBI:15377"/>
        <dbReference type="ChEBI" id="CHEBI:15378"/>
        <dbReference type="ChEBI" id="CHEBI:15740"/>
        <dbReference type="ChEBI" id="CHEBI:37565"/>
        <dbReference type="ChEBI" id="CHEBI:43474"/>
        <dbReference type="ChEBI" id="CHEBI:58614"/>
        <dbReference type="EC" id="3.5.4.25"/>
    </reaction>
</comment>
<dbReference type="AlphaFoldDB" id="A0A1Q2HMQ8"/>
<evidence type="ECO:0000256" key="3">
    <source>
        <dbReference type="ARBA" id="ARBA00002284"/>
    </source>
</evidence>
<feature type="region of interest" description="GTP cyclohydrolase II" evidence="20">
    <location>
        <begin position="205"/>
        <end position="405"/>
    </location>
</feature>
<evidence type="ECO:0000256" key="11">
    <source>
        <dbReference type="ARBA" id="ARBA00022801"/>
    </source>
</evidence>
<keyword evidence="8 20" id="KW-0686">Riboflavin biosynthesis</keyword>
<feature type="region of interest" description="DHBP synthase" evidence="20">
    <location>
        <begin position="1"/>
        <end position="204"/>
    </location>
</feature>
<evidence type="ECO:0000256" key="10">
    <source>
        <dbReference type="ARBA" id="ARBA00022741"/>
    </source>
</evidence>
<comment type="cofactor">
    <cofactor evidence="20">
        <name>Zn(2+)</name>
        <dbReference type="ChEBI" id="CHEBI:29105"/>
    </cofactor>
    <text evidence="20">Binds 1 zinc ion per subunit.</text>
</comment>
<reference evidence="23" key="1">
    <citation type="submission" date="2017-02" db="EMBL/GenBank/DDBJ databases">
        <title>Comparative genomics and description of representatives of a novel lineage of planctomycetes thriving in anoxic sediments.</title>
        <authorList>
            <person name="Spring S."/>
            <person name="Bunk B."/>
            <person name="Sproer C."/>
            <person name="Klenk H.-P."/>
        </authorList>
    </citation>
    <scope>NUCLEOTIDE SEQUENCE [LARGE SCALE GENOMIC DNA]</scope>
    <source>
        <strain evidence="23">L21-RPul-D3</strain>
    </source>
</reference>
<name>A0A1Q2HMQ8_9BACT</name>
<dbReference type="NCBIfam" id="NF006803">
    <property type="entry name" value="PRK09311.1"/>
    <property type="match status" value="1"/>
</dbReference>
<feature type="binding site" evidence="20">
    <location>
        <position position="260"/>
    </location>
    <ligand>
        <name>Zn(2+)</name>
        <dbReference type="ChEBI" id="CHEBI:29105"/>
        <note>catalytic</note>
    </ligand>
</feature>
<dbReference type="InterPro" id="IPR000926">
    <property type="entry name" value="RibA"/>
</dbReference>
<evidence type="ECO:0000256" key="14">
    <source>
        <dbReference type="ARBA" id="ARBA00023134"/>
    </source>
</evidence>
<keyword evidence="14 20" id="KW-0342">GTP-binding</keyword>
<dbReference type="Pfam" id="PF00926">
    <property type="entry name" value="DHBP_synthase"/>
    <property type="match status" value="1"/>
</dbReference>
<feature type="site" description="Essential for DHBP synthase activity" evidence="20">
    <location>
        <position position="167"/>
    </location>
</feature>
<feature type="binding site" evidence="20">
    <location>
        <position position="31"/>
    </location>
    <ligand>
        <name>Mg(2+)</name>
        <dbReference type="ChEBI" id="CHEBI:18420"/>
        <label>1</label>
    </ligand>
</feature>
<keyword evidence="15 20" id="KW-0464">Manganese</keyword>
<dbReference type="EC" id="3.5.4.25" evidence="20"/>
<dbReference type="FunFam" id="3.90.870.10:FF:000001">
    <property type="entry name" value="Riboflavin biosynthesis protein RibBA"/>
    <property type="match status" value="1"/>
</dbReference>
<dbReference type="SUPFAM" id="SSF142695">
    <property type="entry name" value="RibA-like"/>
    <property type="match status" value="1"/>
</dbReference>
<dbReference type="InterPro" id="IPR000422">
    <property type="entry name" value="DHBP_synthase_RibB"/>
</dbReference>
<gene>
    <name evidence="20 22" type="primary">ribBA</name>
    <name evidence="22" type="ORF">L21SP3_00537</name>
</gene>
<feature type="active site" description="Proton acceptor; for GTP cyclohydrolase activity" evidence="20">
    <location>
        <position position="332"/>
    </location>
</feature>
<dbReference type="EC" id="4.1.99.12" evidence="20"/>
<proteinExistence type="inferred from homology"/>
<dbReference type="HAMAP" id="MF_01283">
    <property type="entry name" value="RibBA"/>
    <property type="match status" value="1"/>
</dbReference>
<dbReference type="InterPro" id="IPR036144">
    <property type="entry name" value="RibA-like_sf"/>
</dbReference>
<dbReference type="Gene3D" id="3.40.50.10990">
    <property type="entry name" value="GTP cyclohydrolase II"/>
    <property type="match status" value="1"/>
</dbReference>
<evidence type="ECO:0000256" key="16">
    <source>
        <dbReference type="ARBA" id="ARBA00023239"/>
    </source>
</evidence>
<dbReference type="UniPathway" id="UPA00275">
    <property type="reaction ID" value="UER00399"/>
</dbReference>
<evidence type="ECO:0000256" key="2">
    <source>
        <dbReference type="ARBA" id="ARBA00001936"/>
    </source>
</evidence>
<evidence type="ECO:0000256" key="19">
    <source>
        <dbReference type="ARBA" id="ARBA00049295"/>
    </source>
</evidence>
<dbReference type="NCBIfam" id="TIGR00506">
    <property type="entry name" value="ribB"/>
    <property type="match status" value="1"/>
</dbReference>
<dbReference type="Gene3D" id="3.90.870.10">
    <property type="entry name" value="DHBP synthase"/>
    <property type="match status" value="1"/>
</dbReference>
<dbReference type="GO" id="GO:0030145">
    <property type="term" value="F:manganese ion binding"/>
    <property type="evidence" value="ECO:0007669"/>
    <property type="project" value="UniProtKB-UniRule"/>
</dbReference>
<evidence type="ECO:0000256" key="4">
    <source>
        <dbReference type="ARBA" id="ARBA00004853"/>
    </source>
</evidence>
<feature type="binding site" evidence="20">
    <location>
        <begin position="298"/>
        <end position="300"/>
    </location>
    <ligand>
        <name>GTP</name>
        <dbReference type="ChEBI" id="CHEBI:37565"/>
    </ligand>
</feature>
<evidence type="ECO:0000256" key="15">
    <source>
        <dbReference type="ARBA" id="ARBA00023211"/>
    </source>
</evidence>
<comment type="pathway">
    <text evidence="5 20">Cofactor biosynthesis; riboflavin biosynthesis; 2-hydroxy-3-oxobutyl phosphate from D-ribulose 5-phosphate: step 1/1.</text>
</comment>
<evidence type="ECO:0000256" key="13">
    <source>
        <dbReference type="ARBA" id="ARBA00022842"/>
    </source>
</evidence>
<evidence type="ECO:0000313" key="22">
    <source>
        <dbReference type="EMBL" id="AQQ08747.1"/>
    </source>
</evidence>
<feature type="binding site" evidence="20">
    <location>
        <position position="35"/>
    </location>
    <ligand>
        <name>D-ribulose 5-phosphate</name>
        <dbReference type="ChEBI" id="CHEBI:58121"/>
    </ligand>
</feature>
<feature type="binding site" evidence="20">
    <location>
        <position position="320"/>
    </location>
    <ligand>
        <name>GTP</name>
        <dbReference type="ChEBI" id="CHEBI:37565"/>
    </ligand>
</feature>
<dbReference type="PANTHER" id="PTHR21327">
    <property type="entry name" value="GTP CYCLOHYDROLASE II-RELATED"/>
    <property type="match status" value="1"/>
</dbReference>
<dbReference type="HAMAP" id="MF_00179">
    <property type="entry name" value="RibA"/>
    <property type="match status" value="1"/>
</dbReference>
<sequence length="405" mass="45125">MENTKLNTIEEAAEDLRSGKMVVLVDDEDRENEGDLVCAAEHITPEIVNFMASKGRGLICVPLEAERCEKLGLHPQSLVNTASLGTAFTVSVDAKKGITTGVSAYDRAKTIQVLADDKAKPYDLARPGHIFPLRSKEGGVLTREGQTEGAVDLARIAGLKPAGVICEIMNDDGTMKRFPDLVEFCREYGLKMTSVANIIEYRMQKETQVRRMQAVSMPTDFGEFELVGYESLGSTEPHIALCKGDLTTDEPVLIRMHSECMTGDLFHSKRCECGKQMEKALEMIQKEGRGVFVYLRQEGRGIGLANKLKAYKLQEDGLDTYDANVELGFAPDKRDYGIGAQILRDLGVSKVKILTNNPKKIERLKVYGIEVVKQMPIEMKPCEYNVNYLRTKKHRFGHLLKGEDL</sequence>
<dbReference type="PIRSF" id="PIRSF001259">
    <property type="entry name" value="RibA"/>
    <property type="match status" value="1"/>
</dbReference>
<keyword evidence="16 20" id="KW-0456">Lyase</keyword>
<dbReference type="OrthoDB" id="9793111at2"/>
<dbReference type="GO" id="GO:0000287">
    <property type="term" value="F:magnesium ion binding"/>
    <property type="evidence" value="ECO:0007669"/>
    <property type="project" value="UniProtKB-UniRule"/>
</dbReference>
<feature type="binding site" evidence="20">
    <location>
        <position position="360"/>
    </location>
    <ligand>
        <name>GTP</name>
        <dbReference type="ChEBI" id="CHEBI:37565"/>
    </ligand>
</feature>
<dbReference type="HAMAP" id="MF_00180">
    <property type="entry name" value="RibB"/>
    <property type="match status" value="1"/>
</dbReference>
<feature type="active site" description="Nucleophile; for GTP cyclohydrolase activity" evidence="20">
    <location>
        <position position="334"/>
    </location>
</feature>
<evidence type="ECO:0000256" key="7">
    <source>
        <dbReference type="ARBA" id="ARBA00008976"/>
    </source>
</evidence>
<evidence type="ECO:0000256" key="9">
    <source>
        <dbReference type="ARBA" id="ARBA00022723"/>
    </source>
</evidence>
<dbReference type="Pfam" id="PF00925">
    <property type="entry name" value="GTP_cyclohydro2"/>
    <property type="match status" value="1"/>
</dbReference>
<organism evidence="22 23">
    <name type="scientific">Sedimentisphaera cyanobacteriorum</name>
    <dbReference type="NCBI Taxonomy" id="1940790"/>
    <lineage>
        <taxon>Bacteria</taxon>
        <taxon>Pseudomonadati</taxon>
        <taxon>Planctomycetota</taxon>
        <taxon>Phycisphaerae</taxon>
        <taxon>Sedimentisphaerales</taxon>
        <taxon>Sedimentisphaeraceae</taxon>
        <taxon>Sedimentisphaera</taxon>
    </lineage>
</organism>
<dbReference type="GO" id="GO:0005829">
    <property type="term" value="C:cytosol"/>
    <property type="evidence" value="ECO:0007669"/>
    <property type="project" value="TreeGrafter"/>
</dbReference>
<dbReference type="SUPFAM" id="SSF55821">
    <property type="entry name" value="YrdC/RibB"/>
    <property type="match status" value="1"/>
</dbReference>
<evidence type="ECO:0000256" key="12">
    <source>
        <dbReference type="ARBA" id="ARBA00022833"/>
    </source>
</evidence>
<feature type="binding site" evidence="20">
    <location>
        <position position="273"/>
    </location>
    <ligand>
        <name>Zn(2+)</name>
        <dbReference type="ChEBI" id="CHEBI:29105"/>
        <note>catalytic</note>
    </ligand>
</feature>
<keyword evidence="13 20" id="KW-0460">Magnesium</keyword>
<keyword evidence="9 20" id="KW-0479">Metal-binding</keyword>
<protein>
    <recommendedName>
        <fullName evidence="20">Riboflavin biosynthesis protein RibBA</fullName>
    </recommendedName>
    <domain>
        <recommendedName>
            <fullName evidence="20">3,4-dihydroxy-2-butanone 4-phosphate synthase</fullName>
            <shortName evidence="20">DHBP synthase</shortName>
            <ecNumber evidence="20">4.1.99.12</ecNumber>
        </recommendedName>
    </domain>
    <domain>
        <recommendedName>
            <fullName evidence="20">GTP cyclohydrolase-2</fullName>
            <ecNumber evidence="20">3.5.4.25</ecNumber>
        </recommendedName>
        <alternativeName>
            <fullName evidence="20">GTP cyclohydrolase II</fullName>
        </alternativeName>
    </domain>
</protein>
<evidence type="ECO:0000256" key="5">
    <source>
        <dbReference type="ARBA" id="ARBA00004904"/>
    </source>
</evidence>
<dbReference type="RefSeq" id="WP_077541802.1">
    <property type="nucleotide sequence ID" value="NZ_CP019633.1"/>
</dbReference>
<comment type="cofactor">
    <cofactor evidence="2">
        <name>Mn(2+)</name>
        <dbReference type="ChEBI" id="CHEBI:29035"/>
    </cofactor>
</comment>
<accession>A0A1Q2HMQ8</accession>